<keyword evidence="7" id="KW-0539">Nucleus</keyword>
<dbReference type="GO" id="GO:0000981">
    <property type="term" value="F:DNA-binding transcription factor activity, RNA polymerase II-specific"/>
    <property type="evidence" value="ECO:0007669"/>
    <property type="project" value="InterPro"/>
</dbReference>
<dbReference type="Pfam" id="PF04082">
    <property type="entry name" value="Fungal_trans"/>
    <property type="match status" value="1"/>
</dbReference>
<dbReference type="PANTHER" id="PTHR47663">
    <property type="entry name" value="XYLANOLYTIC TRANSCRIPTIONAL ACTIVATOR XLNR-RELATED"/>
    <property type="match status" value="1"/>
</dbReference>
<feature type="compositionally biased region" description="Low complexity" evidence="9">
    <location>
        <begin position="473"/>
        <end position="487"/>
    </location>
</feature>
<feature type="region of interest" description="Disordered" evidence="9">
    <location>
        <begin position="1"/>
        <end position="152"/>
    </location>
</feature>
<keyword evidence="10" id="KW-0472">Membrane</keyword>
<feature type="compositionally biased region" description="Polar residues" evidence="9">
    <location>
        <begin position="308"/>
        <end position="355"/>
    </location>
</feature>
<dbReference type="PROSITE" id="PS50048">
    <property type="entry name" value="ZN2_CY6_FUNGAL_2"/>
    <property type="match status" value="1"/>
</dbReference>
<dbReference type="InterPro" id="IPR007219">
    <property type="entry name" value="XnlR_reg_dom"/>
</dbReference>
<evidence type="ECO:0000259" key="11">
    <source>
        <dbReference type="PROSITE" id="PS50048"/>
    </source>
</evidence>
<reference evidence="12" key="1">
    <citation type="submission" date="2014-03" db="EMBL/GenBank/DDBJ databases">
        <authorList>
            <person name="Casaregola S."/>
        </authorList>
    </citation>
    <scope>NUCLEOTIDE SEQUENCE [LARGE SCALE GENOMIC DNA]</scope>
    <source>
        <strain evidence="12">CLIB 918</strain>
    </source>
</reference>
<dbReference type="Proteomes" id="UP000242525">
    <property type="component" value="Unassembled WGS sequence"/>
</dbReference>
<evidence type="ECO:0000256" key="6">
    <source>
        <dbReference type="ARBA" id="ARBA00023163"/>
    </source>
</evidence>
<comment type="caution">
    <text evidence="12">The sequence shown here is derived from an EMBL/GenBank/DDBJ whole genome shotgun (WGS) entry which is preliminary data.</text>
</comment>
<comment type="similarity">
    <text evidence="8">Belongs to the xlnR/xlr1 family.</text>
</comment>
<feature type="compositionally biased region" description="Polar residues" evidence="9">
    <location>
        <begin position="255"/>
        <end position="266"/>
    </location>
</feature>
<evidence type="ECO:0000313" key="12">
    <source>
        <dbReference type="EMBL" id="CDO51171.1"/>
    </source>
</evidence>
<gene>
    <name evidence="12" type="ORF">BN980_GECA01s01902g</name>
</gene>
<keyword evidence="2" id="KW-0862">Zinc</keyword>
<feature type="region of interest" description="Disordered" evidence="9">
    <location>
        <begin position="237"/>
        <end position="266"/>
    </location>
</feature>
<feature type="transmembrane region" description="Helical" evidence="10">
    <location>
        <begin position="902"/>
        <end position="924"/>
    </location>
</feature>
<evidence type="ECO:0000256" key="9">
    <source>
        <dbReference type="SAM" id="MobiDB-lite"/>
    </source>
</evidence>
<feature type="compositionally biased region" description="Low complexity" evidence="9">
    <location>
        <begin position="981"/>
        <end position="994"/>
    </location>
</feature>
<evidence type="ECO:0000256" key="7">
    <source>
        <dbReference type="ARBA" id="ARBA00023242"/>
    </source>
</evidence>
<dbReference type="SMART" id="SM00066">
    <property type="entry name" value="GAL4"/>
    <property type="match status" value="1"/>
</dbReference>
<evidence type="ECO:0000313" key="13">
    <source>
        <dbReference type="Proteomes" id="UP000242525"/>
    </source>
</evidence>
<evidence type="ECO:0000256" key="10">
    <source>
        <dbReference type="SAM" id="Phobius"/>
    </source>
</evidence>
<keyword evidence="1" id="KW-0479">Metal-binding</keyword>
<dbReference type="STRING" id="1173061.A0A0J9X387"/>
<feature type="region of interest" description="Disordered" evidence="9">
    <location>
        <begin position="455"/>
        <end position="489"/>
    </location>
</feature>
<evidence type="ECO:0000256" key="4">
    <source>
        <dbReference type="ARBA" id="ARBA00023125"/>
    </source>
</evidence>
<evidence type="ECO:0000256" key="2">
    <source>
        <dbReference type="ARBA" id="ARBA00022833"/>
    </source>
</evidence>
<evidence type="ECO:0000256" key="5">
    <source>
        <dbReference type="ARBA" id="ARBA00023159"/>
    </source>
</evidence>
<dbReference type="InterPro" id="IPR036864">
    <property type="entry name" value="Zn2-C6_fun-type_DNA-bd_sf"/>
</dbReference>
<keyword evidence="13" id="KW-1185">Reference proteome</keyword>
<keyword evidence="10" id="KW-1133">Transmembrane helix</keyword>
<feature type="compositionally biased region" description="Pro residues" evidence="9">
    <location>
        <begin position="72"/>
        <end position="81"/>
    </location>
</feature>
<feature type="region of interest" description="Disordered" evidence="9">
    <location>
        <begin position="284"/>
        <end position="362"/>
    </location>
</feature>
<dbReference type="Gene3D" id="4.10.240.10">
    <property type="entry name" value="Zn(2)-C6 fungal-type DNA-binding domain"/>
    <property type="match status" value="1"/>
</dbReference>
<dbReference type="AlphaFoldDB" id="A0A0J9X387"/>
<keyword evidence="3" id="KW-0805">Transcription regulation</keyword>
<dbReference type="OrthoDB" id="5365785at2759"/>
<feature type="compositionally biased region" description="Basic residues" evidence="9">
    <location>
        <begin position="461"/>
        <end position="472"/>
    </location>
</feature>
<feature type="compositionally biased region" description="Polar residues" evidence="9">
    <location>
        <begin position="89"/>
        <end position="110"/>
    </location>
</feature>
<dbReference type="GO" id="GO:0006351">
    <property type="term" value="P:DNA-templated transcription"/>
    <property type="evidence" value="ECO:0007669"/>
    <property type="project" value="InterPro"/>
</dbReference>
<sequence length="1033" mass="114426">MTAAAITTAAATNPNSTATNNTSAQFIHSQGFSNTTNHPTNITSPSSVNNGTLHPASSSSFSAFSFSSASPPNHPHSPAGPPTTDKNEPISNSNDTMIDSPSFQQQNPPGINTKLDDQKRQFSDTFKDNLSPAKKRNSKSAANPPPRKRTTRACDQCNHLRTKCDGKNPCAHCIEVKLECGYKRIPLKRGKASQTYIESAKEKKAAAAAAAAAAAKGEFIPTEIKTSEDARVFASNGSVSDTSADSNNNNNENNKSTSRLQSPQVSQMNTNFSQFSLNALSRFQSKPDQQQQPDSYRSDDAFYIPGEQPTSNPQSNASFLPTPSSDVTPETAASNNPIFHSSSYENPSPVTTQSEPGKAKHEATAAAVEHYSAPIEGPNIFFEQEISPGANWLFNLSSTHSFSASDQQQGQSHISIPAHDPAASMEKPAIINRPEPVKQNNPPTNTNKYMNAQSYAAQQHHPSKQPSPHHHAQNSISDSQPRSSQQQPTYLDDNDALEKLGILMQTQNGYANPRYPLPTNPTQRQQFFDHRTRITPPPAAALKAYKFPILQSVEHLIAPFPMALAQDLLESYFSNSTHVLAYLVRKNSILSPTNPRQTSPALLFSFLLVAAHHSDNPILTGSMVTRKNIIDRLTDLTMSNLTTVHNITPEVTLDDVITYIQLGTVVSASEFKGYSLRFWAAAWALGKELKLNIENPELPEETREEQRRTWWLLYMVDRHLGLCYNQPLAILDSESTSLYRPVEDSVWNSDAVLTPAELDVNRLKGLCHFVTGQGLFGYFLPLMTILGSLIELHHFQQNPVVNMTDVNRTMKPHIRGYLEQYTNSLKNWTSVPCNNINENSWRDYAFQLSHVLYILALVPWDPTELLDSPDSLMLSPEFNEALSHAISASKHTRRILTIDADLMLMPFFFGIYLLQSSFVLLFIVDRVESEASHDVFAACETIVHAHEVCVVTLNTEYQRNFRRVMRGTINLLNSDNAAKNTPSSTGSGSPMGGMQDPKLFEERLKKEKEEARKRRRDVLGLYRWSPGGHGLAV</sequence>
<dbReference type="EMBL" id="CCBN010000001">
    <property type="protein sequence ID" value="CDO51171.1"/>
    <property type="molecule type" value="Genomic_DNA"/>
</dbReference>
<evidence type="ECO:0000256" key="8">
    <source>
        <dbReference type="ARBA" id="ARBA00037990"/>
    </source>
</evidence>
<feature type="compositionally biased region" description="Basic and acidic residues" evidence="9">
    <location>
        <begin position="114"/>
        <end position="127"/>
    </location>
</feature>
<dbReference type="Pfam" id="PF00172">
    <property type="entry name" value="Zn_clus"/>
    <property type="match status" value="1"/>
</dbReference>
<dbReference type="GO" id="GO:0003677">
    <property type="term" value="F:DNA binding"/>
    <property type="evidence" value="ECO:0007669"/>
    <property type="project" value="UniProtKB-KW"/>
</dbReference>
<feature type="compositionally biased region" description="Low complexity" evidence="9">
    <location>
        <begin position="54"/>
        <end position="71"/>
    </location>
</feature>
<evidence type="ECO:0000256" key="1">
    <source>
        <dbReference type="ARBA" id="ARBA00022723"/>
    </source>
</evidence>
<protein>
    <recommendedName>
        <fullName evidence="11">Zn(2)-C6 fungal-type domain-containing protein</fullName>
    </recommendedName>
</protein>
<feature type="compositionally biased region" description="Low complexity" evidence="9">
    <location>
        <begin position="1"/>
        <end position="24"/>
    </location>
</feature>
<feature type="domain" description="Zn(2)-C6 fungal-type" evidence="11">
    <location>
        <begin position="153"/>
        <end position="182"/>
    </location>
</feature>
<feature type="compositionally biased region" description="Polar residues" evidence="9">
    <location>
        <begin position="25"/>
        <end position="52"/>
    </location>
</feature>
<dbReference type="CDD" id="cd12148">
    <property type="entry name" value="fungal_TF_MHR"/>
    <property type="match status" value="1"/>
</dbReference>
<dbReference type="InterPro" id="IPR051439">
    <property type="entry name" value="XlnR/Xlr1"/>
</dbReference>
<organism evidence="12 13">
    <name type="scientific">Geotrichum candidum</name>
    <name type="common">Oospora lactis</name>
    <name type="synonym">Dipodascus geotrichum</name>
    <dbReference type="NCBI Taxonomy" id="1173061"/>
    <lineage>
        <taxon>Eukaryota</taxon>
        <taxon>Fungi</taxon>
        <taxon>Dikarya</taxon>
        <taxon>Ascomycota</taxon>
        <taxon>Saccharomycotina</taxon>
        <taxon>Dipodascomycetes</taxon>
        <taxon>Dipodascales</taxon>
        <taxon>Dipodascaceae</taxon>
        <taxon>Geotrichum</taxon>
    </lineage>
</organism>
<keyword evidence="4" id="KW-0238">DNA-binding</keyword>
<proteinExistence type="inferred from homology"/>
<feature type="compositionally biased region" description="Low complexity" evidence="9">
    <location>
        <begin position="284"/>
        <end position="295"/>
    </location>
</feature>
<dbReference type="GO" id="GO:0008270">
    <property type="term" value="F:zinc ion binding"/>
    <property type="evidence" value="ECO:0007669"/>
    <property type="project" value="InterPro"/>
</dbReference>
<keyword evidence="6" id="KW-0804">Transcription</keyword>
<accession>A0A0J9X387</accession>
<dbReference type="SUPFAM" id="SSF57701">
    <property type="entry name" value="Zn2/Cys6 DNA-binding domain"/>
    <property type="match status" value="1"/>
</dbReference>
<name>A0A0J9X387_GEOCN</name>
<feature type="compositionally biased region" description="Polar residues" evidence="9">
    <location>
        <begin position="237"/>
        <end position="246"/>
    </location>
</feature>
<feature type="region of interest" description="Disordered" evidence="9">
    <location>
        <begin position="975"/>
        <end position="1013"/>
    </location>
</feature>
<keyword evidence="10" id="KW-0812">Transmembrane</keyword>
<keyword evidence="5" id="KW-0010">Activator</keyword>
<feature type="compositionally biased region" description="Basic and acidic residues" evidence="9">
    <location>
        <begin position="998"/>
        <end position="1012"/>
    </location>
</feature>
<evidence type="ECO:0000256" key="3">
    <source>
        <dbReference type="ARBA" id="ARBA00023015"/>
    </source>
</evidence>
<dbReference type="CDD" id="cd00067">
    <property type="entry name" value="GAL4"/>
    <property type="match status" value="1"/>
</dbReference>
<dbReference type="InterPro" id="IPR001138">
    <property type="entry name" value="Zn2Cys6_DnaBD"/>
</dbReference>
<dbReference type="PANTHER" id="PTHR47663:SF1">
    <property type="entry name" value="XYLANOLYTIC TRANSCRIPTIONAL ACTIVATOR XLNR-RELATED"/>
    <property type="match status" value="1"/>
</dbReference>